<sequence>MTDFDHQQTAHCESGAVAALLRHNGLDLSEPMVFGLSTALTYAYIPLVKMGGMPLLAYRMPPGRVIRGLSKRLGVRFHFERFRRPADGTRALDQYLQQGSPVGLQASVYWLPYFPENMRFHFNAHNLVAYGKEGDDYLISDPTFEEPMRADTASLQRARFVKGMLAPKGLIYYPEPITEAPDLHKAIPGAIRSTSNMMLRTPLPFVGIRGIRHVARHMEKLSPANEHYNKLLIGHMVRMQEEIGTGGAGFRFLFASFLQESAGILSNDGLKAAADQFTDAGDEWRRFALYAAKMLKGRSTLDYGKLAAQLRQVADMEQQGYRMLLDLKLG</sequence>
<keyword evidence="6" id="KW-1185">Reference proteome</keyword>
<evidence type="ECO:0000259" key="2">
    <source>
        <dbReference type="Pfam" id="PF16169"/>
    </source>
</evidence>
<feature type="domain" description="DUF4872" evidence="2">
    <location>
        <begin position="154"/>
        <end position="323"/>
    </location>
</feature>
<feature type="domain" description="Butirosin biosynthesis protein H N-terminal" evidence="1">
    <location>
        <begin position="11"/>
        <end position="142"/>
    </location>
</feature>
<dbReference type="Proteomes" id="UP000239648">
    <property type="component" value="Unassembled WGS sequence"/>
</dbReference>
<dbReference type="RefSeq" id="WP_104415777.1">
    <property type="nucleotide sequence ID" value="NZ_PTIT01000007.1"/>
</dbReference>
<evidence type="ECO:0000313" key="3">
    <source>
        <dbReference type="EMBL" id="PPK52101.1"/>
    </source>
</evidence>
<evidence type="ECO:0000313" key="5">
    <source>
        <dbReference type="Proteomes" id="UP000239446"/>
    </source>
</evidence>
<accession>A0A2S6G7U6</accession>
<comment type="caution">
    <text evidence="4">The sequence shown here is derived from an EMBL/GenBank/DDBJ whole genome shotgun (WGS) entry which is preliminary data.</text>
</comment>
<dbReference type="EMBL" id="PTIT01000007">
    <property type="protein sequence ID" value="PPK52101.1"/>
    <property type="molecule type" value="Genomic_DNA"/>
</dbReference>
<evidence type="ECO:0000313" key="4">
    <source>
        <dbReference type="EMBL" id="PPK55211.1"/>
    </source>
</evidence>
<dbReference type="Pfam" id="PF14399">
    <property type="entry name" value="BtrH_N"/>
    <property type="match status" value="1"/>
</dbReference>
<reference evidence="3 6" key="1">
    <citation type="submission" date="2018-02" db="EMBL/GenBank/DDBJ databases">
        <title>Deep subsurface shale carbon reservoir microbial communities from Ohio and West Virginia, USA.</title>
        <authorList>
            <person name="Wrighton K."/>
        </authorList>
    </citation>
    <scope>NUCLEOTIDE SEQUENCE [LARGE SCALE GENOMIC DNA]</scope>
    <source>
        <strain evidence="3 6">UTICA-S1B6</strain>
    </source>
</reference>
<organism evidence="4 5">
    <name type="scientific">Marinobacter persicus</name>
    <dbReference type="NCBI Taxonomy" id="930118"/>
    <lineage>
        <taxon>Bacteria</taxon>
        <taxon>Pseudomonadati</taxon>
        <taxon>Pseudomonadota</taxon>
        <taxon>Gammaproteobacteria</taxon>
        <taxon>Pseudomonadales</taxon>
        <taxon>Marinobacteraceae</taxon>
        <taxon>Marinobacter</taxon>
    </lineage>
</organism>
<reference evidence="4 5" key="2">
    <citation type="submission" date="2018-02" db="EMBL/GenBank/DDBJ databases">
        <title>Subsurface microbial communities from deep shales in Ohio and West Virginia, USA.</title>
        <authorList>
            <person name="Wrighton K."/>
        </authorList>
    </citation>
    <scope>NUCLEOTIDE SEQUENCE [LARGE SCALE GENOMIC DNA]</scope>
    <source>
        <strain evidence="4 5">UTICA-S1B9</strain>
    </source>
</reference>
<dbReference type="InterPro" id="IPR026935">
    <property type="entry name" value="BtrH_N"/>
</dbReference>
<protein>
    <submittedName>
        <fullName evidence="4">Butirosin biosynthesis protein H-like</fullName>
    </submittedName>
</protein>
<dbReference type="STRING" id="930118.SAMN05216429_11069"/>
<proteinExistence type="predicted"/>
<evidence type="ECO:0000259" key="1">
    <source>
        <dbReference type="Pfam" id="PF14399"/>
    </source>
</evidence>
<dbReference type="AlphaFoldDB" id="A0A2S6G7U6"/>
<dbReference type="OrthoDB" id="4075615at2"/>
<dbReference type="EMBL" id="PTIU01000007">
    <property type="protein sequence ID" value="PPK55211.1"/>
    <property type="molecule type" value="Genomic_DNA"/>
</dbReference>
<name>A0A2S6G7U6_9GAMM</name>
<dbReference type="Pfam" id="PF16169">
    <property type="entry name" value="DUF4872"/>
    <property type="match status" value="1"/>
</dbReference>
<evidence type="ECO:0000313" key="6">
    <source>
        <dbReference type="Proteomes" id="UP000239648"/>
    </source>
</evidence>
<gene>
    <name evidence="4" type="ORF">B0H24_1007122</name>
    <name evidence="3" type="ORF">BY455_10725</name>
</gene>
<dbReference type="Proteomes" id="UP000239446">
    <property type="component" value="Unassembled WGS sequence"/>
</dbReference>
<dbReference type="InterPro" id="IPR032369">
    <property type="entry name" value="DUF4872"/>
</dbReference>